<dbReference type="EMBL" id="MU805956">
    <property type="protein sequence ID" value="KAJ3844282.1"/>
    <property type="molecule type" value="Genomic_DNA"/>
</dbReference>
<evidence type="ECO:0000313" key="11">
    <source>
        <dbReference type="EMBL" id="KAJ3844282.1"/>
    </source>
</evidence>
<reference evidence="11" key="1">
    <citation type="submission" date="2022-08" db="EMBL/GenBank/DDBJ databases">
        <authorList>
            <consortium name="DOE Joint Genome Institute"/>
            <person name="Min B."/>
            <person name="Riley R."/>
            <person name="Sierra-Patev S."/>
            <person name="Naranjo-Ortiz M."/>
            <person name="Looney B."/>
            <person name="Konkel Z."/>
            <person name="Slot J.C."/>
            <person name="Sakamoto Y."/>
            <person name="Steenwyk J.L."/>
            <person name="Rokas A."/>
            <person name="Carro J."/>
            <person name="Camarero S."/>
            <person name="Ferreira P."/>
            <person name="Molpeceres G."/>
            <person name="Ruiz-Duenas F.J."/>
            <person name="Serrano A."/>
            <person name="Henrissat B."/>
            <person name="Drula E."/>
            <person name="Hughes K.W."/>
            <person name="Mata J.L."/>
            <person name="Ishikawa N.K."/>
            <person name="Vargas-Isla R."/>
            <person name="Ushijima S."/>
            <person name="Smith C.A."/>
            <person name="Ahrendt S."/>
            <person name="Andreopoulos W."/>
            <person name="He G."/>
            <person name="Labutti K."/>
            <person name="Lipzen A."/>
            <person name="Ng V."/>
            <person name="Sandor L."/>
            <person name="Barry K."/>
            <person name="Martinez A.T."/>
            <person name="Xiao Y."/>
            <person name="Gibbons J.G."/>
            <person name="Terashima K."/>
            <person name="Hibbett D.S."/>
            <person name="Grigoriev I.V."/>
        </authorList>
    </citation>
    <scope>NUCLEOTIDE SEQUENCE</scope>
    <source>
        <strain evidence="11">TFB9207</strain>
    </source>
</reference>
<feature type="domain" description="Helicase ATP-binding" evidence="8">
    <location>
        <begin position="77"/>
        <end position="309"/>
    </location>
</feature>
<evidence type="ECO:0000256" key="2">
    <source>
        <dbReference type="ARBA" id="ARBA00022741"/>
    </source>
</evidence>
<protein>
    <recommendedName>
        <fullName evidence="1">RNA helicase</fullName>
        <ecNumber evidence="1">3.6.4.13</ecNumber>
    </recommendedName>
</protein>
<dbReference type="InterPro" id="IPR027417">
    <property type="entry name" value="P-loop_NTPase"/>
</dbReference>
<evidence type="ECO:0000256" key="3">
    <source>
        <dbReference type="ARBA" id="ARBA00022801"/>
    </source>
</evidence>
<dbReference type="InterPro" id="IPR014014">
    <property type="entry name" value="RNA_helicase_DEAD_Q_motif"/>
</dbReference>
<evidence type="ECO:0000259" key="9">
    <source>
        <dbReference type="PROSITE" id="PS51194"/>
    </source>
</evidence>
<dbReference type="GO" id="GO:0003724">
    <property type="term" value="F:RNA helicase activity"/>
    <property type="evidence" value="ECO:0007669"/>
    <property type="project" value="UniProtKB-EC"/>
</dbReference>
<name>A0AA38PJU5_9AGAR</name>
<organism evidence="11 12">
    <name type="scientific">Lentinula raphanica</name>
    <dbReference type="NCBI Taxonomy" id="153919"/>
    <lineage>
        <taxon>Eukaryota</taxon>
        <taxon>Fungi</taxon>
        <taxon>Dikarya</taxon>
        <taxon>Basidiomycota</taxon>
        <taxon>Agaricomycotina</taxon>
        <taxon>Agaricomycetes</taxon>
        <taxon>Agaricomycetidae</taxon>
        <taxon>Agaricales</taxon>
        <taxon>Marasmiineae</taxon>
        <taxon>Omphalotaceae</taxon>
        <taxon>Lentinula</taxon>
    </lineage>
</organism>
<dbReference type="InterPro" id="IPR014001">
    <property type="entry name" value="Helicase_ATP-bd"/>
</dbReference>
<feature type="domain" description="DEAD-box RNA helicase Q" evidence="10">
    <location>
        <begin position="44"/>
        <end position="74"/>
    </location>
</feature>
<keyword evidence="5" id="KW-0067">ATP-binding</keyword>
<evidence type="ECO:0000313" key="12">
    <source>
        <dbReference type="Proteomes" id="UP001163846"/>
    </source>
</evidence>
<dbReference type="Gene3D" id="3.40.50.300">
    <property type="entry name" value="P-loop containing nucleotide triphosphate hydrolases"/>
    <property type="match status" value="2"/>
</dbReference>
<dbReference type="SUPFAM" id="SSF52540">
    <property type="entry name" value="P-loop containing nucleoside triphosphate hydrolases"/>
    <property type="match status" value="1"/>
</dbReference>
<dbReference type="InterPro" id="IPR001650">
    <property type="entry name" value="Helicase_C-like"/>
</dbReference>
<dbReference type="Pfam" id="PF00271">
    <property type="entry name" value="Helicase_C"/>
    <property type="match status" value="1"/>
</dbReference>
<dbReference type="GO" id="GO:0005524">
    <property type="term" value="F:ATP binding"/>
    <property type="evidence" value="ECO:0007669"/>
    <property type="project" value="UniProtKB-KW"/>
</dbReference>
<feature type="short sequence motif" description="Q motif" evidence="7">
    <location>
        <begin position="44"/>
        <end position="74"/>
    </location>
</feature>
<dbReference type="GO" id="GO:0003676">
    <property type="term" value="F:nucleic acid binding"/>
    <property type="evidence" value="ECO:0007669"/>
    <property type="project" value="InterPro"/>
</dbReference>
<evidence type="ECO:0000256" key="7">
    <source>
        <dbReference type="PROSITE-ProRule" id="PRU00552"/>
    </source>
</evidence>
<dbReference type="PROSITE" id="PS51194">
    <property type="entry name" value="HELICASE_CTER"/>
    <property type="match status" value="1"/>
</dbReference>
<keyword evidence="12" id="KW-1185">Reference proteome</keyword>
<keyword evidence="4" id="KW-0347">Helicase</keyword>
<dbReference type="PROSITE" id="PS51192">
    <property type="entry name" value="HELICASE_ATP_BIND_1"/>
    <property type="match status" value="1"/>
</dbReference>
<dbReference type="SMART" id="SM00490">
    <property type="entry name" value="HELICc"/>
    <property type="match status" value="1"/>
</dbReference>
<evidence type="ECO:0000256" key="1">
    <source>
        <dbReference type="ARBA" id="ARBA00012552"/>
    </source>
</evidence>
<dbReference type="AlphaFoldDB" id="A0AA38PJU5"/>
<proteinExistence type="predicted"/>
<evidence type="ECO:0000256" key="6">
    <source>
        <dbReference type="ARBA" id="ARBA00047984"/>
    </source>
</evidence>
<comment type="catalytic activity">
    <reaction evidence="6">
        <text>ATP + H2O = ADP + phosphate + H(+)</text>
        <dbReference type="Rhea" id="RHEA:13065"/>
        <dbReference type="ChEBI" id="CHEBI:15377"/>
        <dbReference type="ChEBI" id="CHEBI:15378"/>
        <dbReference type="ChEBI" id="CHEBI:30616"/>
        <dbReference type="ChEBI" id="CHEBI:43474"/>
        <dbReference type="ChEBI" id="CHEBI:456216"/>
        <dbReference type="EC" id="3.6.4.13"/>
    </reaction>
</comment>
<evidence type="ECO:0000259" key="8">
    <source>
        <dbReference type="PROSITE" id="PS51192"/>
    </source>
</evidence>
<evidence type="ECO:0000256" key="5">
    <source>
        <dbReference type="ARBA" id="ARBA00022840"/>
    </source>
</evidence>
<dbReference type="InterPro" id="IPR011545">
    <property type="entry name" value="DEAD/DEAH_box_helicase_dom"/>
</dbReference>
<evidence type="ECO:0000259" key="10">
    <source>
        <dbReference type="PROSITE" id="PS51195"/>
    </source>
</evidence>
<dbReference type="Pfam" id="PF00270">
    <property type="entry name" value="DEAD"/>
    <property type="match status" value="1"/>
</dbReference>
<accession>A0AA38PJU5</accession>
<keyword evidence="3 11" id="KW-0378">Hydrolase</keyword>
<comment type="caution">
    <text evidence="11">The sequence shown here is derived from an EMBL/GenBank/DDBJ whole genome shotgun (WGS) entry which is preliminary data.</text>
</comment>
<dbReference type="GO" id="GO:0016787">
    <property type="term" value="F:hydrolase activity"/>
    <property type="evidence" value="ECO:0007669"/>
    <property type="project" value="UniProtKB-KW"/>
</dbReference>
<dbReference type="EC" id="3.6.4.13" evidence="1"/>
<keyword evidence="2" id="KW-0547">Nucleotide-binding</keyword>
<dbReference type="SMART" id="SM00487">
    <property type="entry name" value="DEXDc"/>
    <property type="match status" value="1"/>
</dbReference>
<gene>
    <name evidence="11" type="ORF">F5878DRAFT_146014</name>
</gene>
<dbReference type="PANTHER" id="PTHR47960">
    <property type="entry name" value="DEAD-BOX ATP-DEPENDENT RNA HELICASE 50"/>
    <property type="match status" value="1"/>
</dbReference>
<feature type="domain" description="Helicase C-terminal" evidence="9">
    <location>
        <begin position="405"/>
        <end position="566"/>
    </location>
</feature>
<dbReference type="Proteomes" id="UP001163846">
    <property type="component" value="Unassembled WGS sequence"/>
</dbReference>
<evidence type="ECO:0000256" key="4">
    <source>
        <dbReference type="ARBA" id="ARBA00022806"/>
    </source>
</evidence>
<dbReference type="PROSITE" id="PS51195">
    <property type="entry name" value="Q_MOTIF"/>
    <property type="match status" value="1"/>
</dbReference>
<sequence length="567" mass="63213">MKLSWSTSIFRTKYWTQCQPTRRPISLTAEDRLHARFTRPTPSPTFEDAGLRPLLAQAVYTAFPNVKKPTEIQSTLISNVSQGKDIILQDETGSGKSFGLVLALLNKPRMIFTDDMKGDQKRDRPAITSLVLVPHRDLAFQMLHWIDSITQASNVHPPPLSSIAQVLVREGRRHISEGIPSIRNEPPHILIATPASVLEVLHEDPNAIHLEELSTVVFDEVDYLIETLPLNHKPNKSHIQKIKKIRDHPGPARSLLDQIYGEPSNLKSEKGESPRDPPFHRPQLILSSATIRRQLKYYFFSERQLLDKNTVKLRRAVMRLHGQDELARDELAIRSLISHHVLVASEDGIVNIPSAIKAEEKQLSPVDFDEPNSGPLDATTSPSLDRIIDATAASRSIEFSITPSPLNQNLLEAIAAVFALDVPSVALLVIPPNASVHRAVYDLREMGVDALGMDLLIQDRGRSYLLQADKTHNANPKLLVCTSSSIRGVDFPSLTHVFILGYEALIAKDNWTLTLDTYIHLCGRVGRFGKPGKVITVVDKEGVSRIDKVLHTLDISPVRLHALENEA</sequence>